<dbReference type="InterPro" id="IPR027417">
    <property type="entry name" value="P-loop_NTPase"/>
</dbReference>
<dbReference type="Gene3D" id="1.20.5.4130">
    <property type="match status" value="1"/>
</dbReference>
<dbReference type="Pfam" id="PF00931">
    <property type="entry name" value="NB-ARC"/>
    <property type="match status" value="1"/>
</dbReference>
<keyword evidence="3" id="KW-0547">Nucleotide-binding</keyword>
<sequence length="1282" mass="144897">MALVAEAFLSASIEVLLDRIVSADVRGFIKGKKLEAMLLNKLKPTLMSVKAVLDDAENKQITNPNVKSWIDELKDAVYDAEDLLDDISTEALRNKIESEHQTTAMNQVSSIFSCFNPFKDGMQSKLEEILGRLEYIVIQKDTLKLEGISGAEKEYRRSRATSSLVDESGVYGRDGEKEDIMELLHRQNLSADDKVDVIPIVGMGGLGKTTLARLIYNDQKVAEWFELRAWVCVSEESDPFKVTKAILQELPGGYDDSQSLNQLQRKLSHKLSGKKFLLVLDDVWNLRSADWDELRIPFSFGAQNSKIIVTTRHESVVSIMKTVPSYPLQTLSNDDCWELFAKRAFVGTIPSMHPDLMAIGKAIVKRCDGLPLAAKTLGGLLRCNLDTAKWNKILHSNFWDLPNDILPALKLSYYYLPSHLKRCFVYCSIFPKDYEFGKEELIQLWMAEGLLELPNDHGDVEERGDDYFEDIRLRSFFQQSNGKKSSFVMHDLISDLAKSIAGGFICRLEGNGDCCEIIERTRHLSNAQEFCDVRQKFQSLPKAKCLRAFLNVKSSFYCIVSNVLMHDLLMKSSLRVLSLAGYKNINELPEDIGSLKHLRNLNLSETSVRRLPNSLCTLYNLQALTLHGCSDLVELPRDMGRLINMRYVDIRRTKLTRMPEGMGKLKDIRILTDFVIGNQTGSSINELGKLKHLRGRLAISRLKNVVNARDAKDAKLKDKVNLEELKLTWDEYDDIDGDSKHDREVLEQLEPNTNLKHLVIGSYKGTRFPEWVGHFSFSNMVSLEFRDCKFCISLPPLGQLSSLKSLSISGFSEVVIVGEEFYSNGQALTKPFGSLEILVFENMAGWEEWLCRSDEAFFLLQELRIRDCPKLIKSIPKHLPSLKRLVIANCEKLECFLPRTPSICELVLEKCNALQLEPLPCGLRNLRIEGSNMNDSILEQMLQHCTHLDRLIISGCSILERMLLHCTHLDKLTISGCSNIKSLPEGSASITLKELGIDQCKAFDLSKIFLYTSLESLQIVDTKCGQLESFPLGSFPMLKHVGIFRCEELKFISATLEGSHHQHLTCLNSLEILSCQNLISLQIEDGLSVTNLTRLMLLYCPSLKSLPEQMHSIFPSLELLSINDCPEIQMGPKEGLPPKLKGITIGSSDKLIESLIRKREWSLHTLPSLTNLEIWDSEVEMECFPDEHLLPSSLETLRIWGLPNLKSLEYKGFQHLTSLSSLYIESCPKLQSMPPNMLPPSLSHLSISDCPLLEKRCKKEKGKDWGNISHIPVIEIGGEVIM</sequence>
<dbReference type="InterPro" id="IPR002182">
    <property type="entry name" value="NB-ARC"/>
</dbReference>
<evidence type="ECO:0000256" key="1">
    <source>
        <dbReference type="ARBA" id="ARBA00022614"/>
    </source>
</evidence>
<dbReference type="InterPro" id="IPR042197">
    <property type="entry name" value="Apaf_helical"/>
</dbReference>
<dbReference type="Gene3D" id="3.40.50.300">
    <property type="entry name" value="P-loop containing nucleotide triphosphate hydrolases"/>
    <property type="match status" value="1"/>
</dbReference>
<dbReference type="Pfam" id="PF25019">
    <property type="entry name" value="LRR_R13L1-DRL21"/>
    <property type="match status" value="1"/>
</dbReference>
<dbReference type="Proteomes" id="UP000818029">
    <property type="component" value="Chromosome D05"/>
</dbReference>
<evidence type="ECO:0000313" key="10">
    <source>
        <dbReference type="Proteomes" id="UP000818029"/>
    </source>
</evidence>
<dbReference type="SUPFAM" id="SSF52058">
    <property type="entry name" value="L domain-like"/>
    <property type="match status" value="2"/>
</dbReference>
<evidence type="ECO:0000259" key="9">
    <source>
        <dbReference type="Pfam" id="PF25019"/>
    </source>
</evidence>
<dbReference type="InterPro" id="IPR058922">
    <property type="entry name" value="WHD_DRP"/>
</dbReference>
<feature type="domain" description="NB-ARC" evidence="6">
    <location>
        <begin position="187"/>
        <end position="345"/>
    </location>
</feature>
<protein>
    <submittedName>
        <fullName evidence="11">Disease resistance protein At3g14460</fullName>
    </submittedName>
</protein>
<keyword evidence="1" id="KW-0433">Leucine-rich repeat</keyword>
<dbReference type="Pfam" id="PF23559">
    <property type="entry name" value="WHD_DRP"/>
    <property type="match status" value="1"/>
</dbReference>
<evidence type="ECO:0000256" key="3">
    <source>
        <dbReference type="ARBA" id="ARBA00022741"/>
    </source>
</evidence>
<evidence type="ECO:0000313" key="11">
    <source>
        <dbReference type="RefSeq" id="XP_040950670.1"/>
    </source>
</evidence>
<evidence type="ECO:0000256" key="5">
    <source>
        <dbReference type="ARBA" id="ARBA00022840"/>
    </source>
</evidence>
<dbReference type="InterPro" id="IPR041118">
    <property type="entry name" value="Rx_N"/>
</dbReference>
<dbReference type="PRINTS" id="PR00364">
    <property type="entry name" value="DISEASERSIST"/>
</dbReference>
<dbReference type="Pfam" id="PF18052">
    <property type="entry name" value="Rx_N"/>
    <property type="match status" value="1"/>
</dbReference>
<dbReference type="InterPro" id="IPR032675">
    <property type="entry name" value="LRR_dom_sf"/>
</dbReference>
<dbReference type="Gene3D" id="1.10.10.10">
    <property type="entry name" value="Winged helix-like DNA-binding domain superfamily/Winged helix DNA-binding domain"/>
    <property type="match status" value="1"/>
</dbReference>
<reference evidence="11" key="2">
    <citation type="submission" date="2025-08" db="UniProtKB">
        <authorList>
            <consortium name="RefSeq"/>
        </authorList>
    </citation>
    <scope>IDENTIFICATION</scope>
</reference>
<keyword evidence="5" id="KW-0067">ATP-binding</keyword>
<evidence type="ECO:0000256" key="2">
    <source>
        <dbReference type="ARBA" id="ARBA00022737"/>
    </source>
</evidence>
<dbReference type="GeneID" id="107904094"/>
<dbReference type="Gene3D" id="1.10.8.430">
    <property type="entry name" value="Helical domain of apoptotic protease-activating factors"/>
    <property type="match status" value="1"/>
</dbReference>
<dbReference type="SUPFAM" id="SSF52540">
    <property type="entry name" value="P-loop containing nucleoside triphosphate hydrolases"/>
    <property type="match status" value="1"/>
</dbReference>
<keyword evidence="10" id="KW-1185">Reference proteome</keyword>
<proteinExistence type="predicted"/>
<reference evidence="10" key="1">
    <citation type="journal article" date="2020" name="Nat. Genet.">
        <title>Genomic diversifications of five Gossypium allopolyploid species and their impact on cotton improvement.</title>
        <authorList>
            <person name="Chen Z.J."/>
            <person name="Sreedasyam A."/>
            <person name="Ando A."/>
            <person name="Song Q."/>
            <person name="De Santiago L.M."/>
            <person name="Hulse-Kemp A.M."/>
            <person name="Ding M."/>
            <person name="Ye W."/>
            <person name="Kirkbride R.C."/>
            <person name="Jenkins J."/>
            <person name="Plott C."/>
            <person name="Lovell J."/>
            <person name="Lin Y.M."/>
            <person name="Vaughn R."/>
            <person name="Liu B."/>
            <person name="Simpson S."/>
            <person name="Scheffler B.E."/>
            <person name="Wen L."/>
            <person name="Saski C.A."/>
            <person name="Grover C.E."/>
            <person name="Hu G."/>
            <person name="Conover J.L."/>
            <person name="Carlson J.W."/>
            <person name="Shu S."/>
            <person name="Boston L.B."/>
            <person name="Williams M."/>
            <person name="Peterson D.G."/>
            <person name="McGee K."/>
            <person name="Jones D.C."/>
            <person name="Wendel J.F."/>
            <person name="Stelly D.M."/>
            <person name="Grimwood J."/>
            <person name="Schmutz J."/>
        </authorList>
    </citation>
    <scope>NUCLEOTIDE SEQUENCE [LARGE SCALE GENOMIC DNA]</scope>
    <source>
        <strain evidence="10">cv. TM-1</strain>
    </source>
</reference>
<organism evidence="10 11">
    <name type="scientific">Gossypium hirsutum</name>
    <name type="common">Upland cotton</name>
    <name type="synonym">Gossypium mexicanum</name>
    <dbReference type="NCBI Taxonomy" id="3635"/>
    <lineage>
        <taxon>Eukaryota</taxon>
        <taxon>Viridiplantae</taxon>
        <taxon>Streptophyta</taxon>
        <taxon>Embryophyta</taxon>
        <taxon>Tracheophyta</taxon>
        <taxon>Spermatophyta</taxon>
        <taxon>Magnoliopsida</taxon>
        <taxon>eudicotyledons</taxon>
        <taxon>Gunneridae</taxon>
        <taxon>Pentapetalae</taxon>
        <taxon>rosids</taxon>
        <taxon>malvids</taxon>
        <taxon>Malvales</taxon>
        <taxon>Malvaceae</taxon>
        <taxon>Malvoideae</taxon>
        <taxon>Gossypium</taxon>
    </lineage>
</organism>
<evidence type="ECO:0000259" key="8">
    <source>
        <dbReference type="Pfam" id="PF23559"/>
    </source>
</evidence>
<keyword evidence="2" id="KW-0677">Repeat</keyword>
<dbReference type="Gene3D" id="3.80.10.10">
    <property type="entry name" value="Ribonuclease Inhibitor"/>
    <property type="match status" value="3"/>
</dbReference>
<dbReference type="PANTHER" id="PTHR36766:SF40">
    <property type="entry name" value="DISEASE RESISTANCE PROTEIN RGA3"/>
    <property type="match status" value="1"/>
</dbReference>
<name>A0ABM3A739_GOSHI</name>
<evidence type="ECO:0000259" key="6">
    <source>
        <dbReference type="Pfam" id="PF00931"/>
    </source>
</evidence>
<feature type="domain" description="Disease resistance protein winged helix" evidence="8">
    <location>
        <begin position="429"/>
        <end position="497"/>
    </location>
</feature>
<gene>
    <name evidence="11" type="primary">LOC107904094</name>
</gene>
<dbReference type="InterPro" id="IPR056789">
    <property type="entry name" value="LRR_R13L1-DRL21"/>
</dbReference>
<accession>A0ABM3A739</accession>
<dbReference type="InterPro" id="IPR036388">
    <property type="entry name" value="WH-like_DNA-bd_sf"/>
</dbReference>
<dbReference type="RefSeq" id="XP_040950670.1">
    <property type="nucleotide sequence ID" value="XM_041094736.1"/>
</dbReference>
<feature type="domain" description="R13L1/DRL21-like LRR repeat region" evidence="9">
    <location>
        <begin position="684"/>
        <end position="810"/>
    </location>
</feature>
<evidence type="ECO:0000256" key="4">
    <source>
        <dbReference type="ARBA" id="ARBA00022821"/>
    </source>
</evidence>
<dbReference type="PANTHER" id="PTHR36766">
    <property type="entry name" value="PLANT BROAD-SPECTRUM MILDEW RESISTANCE PROTEIN RPW8"/>
    <property type="match status" value="1"/>
</dbReference>
<feature type="domain" description="Disease resistance N-terminal" evidence="7">
    <location>
        <begin position="38"/>
        <end position="100"/>
    </location>
</feature>
<keyword evidence="4" id="KW-0611">Plant defense</keyword>
<evidence type="ECO:0000259" key="7">
    <source>
        <dbReference type="Pfam" id="PF18052"/>
    </source>
</evidence>